<gene>
    <name evidence="1" type="ORF">ACFS7Y_17630</name>
</gene>
<dbReference type="EMBL" id="JBHUPB010000012">
    <property type="protein sequence ID" value="MFD2969220.1"/>
    <property type="molecule type" value="Genomic_DNA"/>
</dbReference>
<reference evidence="2" key="1">
    <citation type="journal article" date="2019" name="Int. J. Syst. Evol. Microbiol.">
        <title>The Global Catalogue of Microorganisms (GCM) 10K type strain sequencing project: providing services to taxonomists for standard genome sequencing and annotation.</title>
        <authorList>
            <consortium name="The Broad Institute Genomics Platform"/>
            <consortium name="The Broad Institute Genome Sequencing Center for Infectious Disease"/>
            <person name="Wu L."/>
            <person name="Ma J."/>
        </authorList>
    </citation>
    <scope>NUCLEOTIDE SEQUENCE [LARGE SCALE GENOMIC DNA]</scope>
    <source>
        <strain evidence="2">KCTC 22814</strain>
    </source>
</reference>
<comment type="caution">
    <text evidence="1">The sequence shown here is derived from an EMBL/GenBank/DDBJ whole genome shotgun (WGS) entry which is preliminary data.</text>
</comment>
<dbReference type="InterPro" id="IPR041662">
    <property type="entry name" value="SusD-like_2"/>
</dbReference>
<dbReference type="RefSeq" id="WP_320186433.1">
    <property type="nucleotide sequence ID" value="NZ_CP138332.1"/>
</dbReference>
<accession>A0ABW6BND6</accession>
<name>A0ABW6BND6_9SPHI</name>
<proteinExistence type="predicted"/>
<organism evidence="1 2">
    <name type="scientific">Sphingobacterium bambusae</name>
    <dbReference type="NCBI Taxonomy" id="662858"/>
    <lineage>
        <taxon>Bacteria</taxon>
        <taxon>Pseudomonadati</taxon>
        <taxon>Bacteroidota</taxon>
        <taxon>Sphingobacteriia</taxon>
        <taxon>Sphingobacteriales</taxon>
        <taxon>Sphingobacteriaceae</taxon>
        <taxon>Sphingobacterium</taxon>
    </lineage>
</organism>
<dbReference type="PROSITE" id="PS51257">
    <property type="entry name" value="PROKAR_LIPOPROTEIN"/>
    <property type="match status" value="1"/>
</dbReference>
<dbReference type="SUPFAM" id="SSF48452">
    <property type="entry name" value="TPR-like"/>
    <property type="match status" value="1"/>
</dbReference>
<dbReference type="InterPro" id="IPR011990">
    <property type="entry name" value="TPR-like_helical_dom_sf"/>
</dbReference>
<dbReference type="Gene3D" id="1.25.40.390">
    <property type="match status" value="1"/>
</dbReference>
<evidence type="ECO:0000313" key="2">
    <source>
        <dbReference type="Proteomes" id="UP001597525"/>
    </source>
</evidence>
<keyword evidence="2" id="KW-1185">Reference proteome</keyword>
<sequence length="497" mass="56292">MKMTQKITKFFLATAAVSALFSCQKLTDINENPNSAASAHPQALLPKVEWDAFRAWRGTSPLYTLKMIVQTDGENANQIYNWQRGSFDPYSQLRNVIKMEEEAVRVADPTYLALAKFFRAYYFYNLTLTFGDIPYSEALQGETSQVYTPKYDSQKDVFVGILKELEEANDILQEQEGGIIKGDIIYGEQAAQWVKAVNAFRLKVLMTLSMKENDASLNIKSQFASIYQNEPLIGENDDAQLQFLNQDGNRYPEFNSSGYGSGMYMDSTFIKRLQDHQDPRLFMLATRTREAEEQGLALDNFAAYEGGDPIAPYAQVNAKAVRGKLSKVLERYTQDATTEPLQLISHAEQQFILAEAIVRGWISGDANAVYNEGVRSAFKFYETYAKGLSSFVGAAKVDAYLQQTSVRLDAVPSNEEKIARIMMQKYLRSFHQGGYSAYFDHLRTGYPALRKSANVQTAYRWMYPQEEYNINGANVSAAIQTQFSGNDNIRSKPWWVQ</sequence>
<evidence type="ECO:0000313" key="1">
    <source>
        <dbReference type="EMBL" id="MFD2969220.1"/>
    </source>
</evidence>
<protein>
    <submittedName>
        <fullName evidence="1">SusD/RagB family nutrient-binding outer membrane lipoprotein</fullName>
    </submittedName>
</protein>
<dbReference type="Proteomes" id="UP001597525">
    <property type="component" value="Unassembled WGS sequence"/>
</dbReference>
<keyword evidence="1" id="KW-0449">Lipoprotein</keyword>
<dbReference type="Pfam" id="PF12771">
    <property type="entry name" value="SusD-like_2"/>
    <property type="match status" value="1"/>
</dbReference>